<feature type="compositionally biased region" description="Pro residues" evidence="1">
    <location>
        <begin position="456"/>
        <end position="473"/>
    </location>
</feature>
<feature type="compositionally biased region" description="Low complexity" evidence="1">
    <location>
        <begin position="342"/>
        <end position="351"/>
    </location>
</feature>
<name>A0A380JEC8_STRDO</name>
<keyword evidence="3" id="KW-0808">Transferase</keyword>
<dbReference type="Proteomes" id="UP000254082">
    <property type="component" value="Unassembled WGS sequence"/>
</dbReference>
<keyword evidence="2" id="KW-0472">Membrane</keyword>
<keyword evidence="2" id="KW-0812">Transmembrane</keyword>
<evidence type="ECO:0000313" key="4">
    <source>
        <dbReference type="Proteomes" id="UP000254082"/>
    </source>
</evidence>
<protein>
    <submittedName>
        <fullName evidence="3">Cdk activating kinase (CAK)/RNA polymerase II transcription initiation/nucleotide excision repair factor TFIIH/TFIIK, cyclin H subunit</fullName>
    </submittedName>
</protein>
<keyword evidence="3" id="KW-0418">Kinase</keyword>
<feature type="compositionally biased region" description="Low complexity" evidence="1">
    <location>
        <begin position="397"/>
        <end position="436"/>
    </location>
</feature>
<gene>
    <name evidence="3" type="ORF">NCTC11391_00779</name>
</gene>
<feature type="transmembrane region" description="Helical" evidence="2">
    <location>
        <begin position="293"/>
        <end position="315"/>
    </location>
</feature>
<evidence type="ECO:0000313" key="3">
    <source>
        <dbReference type="EMBL" id="SUN35740.1"/>
    </source>
</evidence>
<dbReference type="AlphaFoldDB" id="A0A380JEC8"/>
<feature type="region of interest" description="Disordered" evidence="1">
    <location>
        <begin position="332"/>
        <end position="501"/>
    </location>
</feature>
<feature type="compositionally biased region" description="Low complexity" evidence="1">
    <location>
        <begin position="445"/>
        <end position="455"/>
    </location>
</feature>
<accession>A0A380JEC8</accession>
<dbReference type="GO" id="GO:0016301">
    <property type="term" value="F:kinase activity"/>
    <property type="evidence" value="ECO:0007669"/>
    <property type="project" value="UniProtKB-KW"/>
</dbReference>
<keyword evidence="2" id="KW-1133">Transmembrane helix</keyword>
<dbReference type="RefSeq" id="WP_003001188.1">
    <property type="nucleotide sequence ID" value="NZ_UHFA01000002.1"/>
</dbReference>
<evidence type="ECO:0000256" key="1">
    <source>
        <dbReference type="SAM" id="MobiDB-lite"/>
    </source>
</evidence>
<dbReference type="EMBL" id="UHFA01000002">
    <property type="protein sequence ID" value="SUN35740.1"/>
    <property type="molecule type" value="Genomic_DNA"/>
</dbReference>
<organism evidence="3 4">
    <name type="scientific">Streptococcus downei MFe28</name>
    <dbReference type="NCBI Taxonomy" id="764290"/>
    <lineage>
        <taxon>Bacteria</taxon>
        <taxon>Bacillati</taxon>
        <taxon>Bacillota</taxon>
        <taxon>Bacilli</taxon>
        <taxon>Lactobacillales</taxon>
        <taxon>Streptococcaceae</taxon>
        <taxon>Streptococcus</taxon>
    </lineage>
</organism>
<keyword evidence="4" id="KW-1185">Reference proteome</keyword>
<reference evidence="3 4" key="1">
    <citation type="submission" date="2018-06" db="EMBL/GenBank/DDBJ databases">
        <authorList>
            <consortium name="Pathogen Informatics"/>
            <person name="Doyle S."/>
        </authorList>
    </citation>
    <scope>NUCLEOTIDE SEQUENCE [LARGE SCALE GENOMIC DNA]</scope>
    <source>
        <strain evidence="4">NCTC 11391</strain>
    </source>
</reference>
<evidence type="ECO:0000256" key="2">
    <source>
        <dbReference type="SAM" id="Phobius"/>
    </source>
</evidence>
<sequence>MTSLKERLAQMEVSEEAYLELDKFTVNDLNDGIKLNDEENIKPALVASAAKALARILNGTPNAKAFELSLKVAEALGQKQVAEQLLLSITSSNDPSVINATKLVSYEMALKSKANDYQTIDQIDPDKDTIFNIRTMVTRGLLFLDQFGPMVKEAFGFGGAYTDKVTRDEADFLSQDSLWNFSYSTEEPSQEEILLLLSRYQLGKHTGQDEFKAIKKLGVFNLRFNKTYQINLADIPARIMLAIEKDVLGYEEVLTKVEANHLPEEYVHPEEAVTLEERLKAWESKNKSDLGKWGKILAATTLFLLLFLVGGYTYLNQKRPAKAKLASQLAARKSSKIKDKQSGSASSSGSSSDKEDDQNDDKDQDKADSKSSDSTKGEDDDKSSKSKSDDGKKSSGKKSSGSRAGSSSKSGRSSGSKSKGASSSKGSSGQAPSSDKGSSEDKSSESSSSQAQPESPATPTPEAPSPAPAPETPAEPGGDTANSNDVGAGDAGAPATDNPSE</sequence>
<feature type="compositionally biased region" description="Basic and acidic residues" evidence="1">
    <location>
        <begin position="361"/>
        <end position="393"/>
    </location>
</feature>
<proteinExistence type="predicted"/>